<sequence length="322" mass="36406">MAVVGYQQGTVHRSTIRGVRLRIGGGDDGVGRARAKTLRLQDIQMLIVFNKRVDSKDDENDVETIITNKSKHDDYTDKAKLKLNQSVLHGESSLKSLSSGVQLICESDMIHSLATHILWEMAREAVDRSCGQLVEFSVEHFTTDELLEYIADSFSSRAMFLALAHRRAAQPSTVIEMRLWNLGWSKFGETMRMVELENLCFSAPIAQVILSLEMSPAFTLLSGYRFRLIEMAKKLPMLEEPQLRHLHLFGNFLTNNGLRAILDGCPHLESLDLSQCFNVNLEGDLLKRCTDAGIKNLRLPEDSTDDFEFDATIINFVHDLEF</sequence>
<dbReference type="SUPFAM" id="SSF52058">
    <property type="entry name" value="L domain-like"/>
    <property type="match status" value="1"/>
</dbReference>
<comment type="caution">
    <text evidence="1">The sequence shown here is derived from an EMBL/GenBank/DDBJ whole genome shotgun (WGS) entry which is preliminary data.</text>
</comment>
<dbReference type="Gene3D" id="3.80.10.10">
    <property type="entry name" value="Ribonuclease Inhibitor"/>
    <property type="match status" value="1"/>
</dbReference>
<dbReference type="PANTHER" id="PTHR38926:SF2">
    <property type="entry name" value="F-BOX_LRR-REPEAT PROTEIN 21-RELATED"/>
    <property type="match status" value="1"/>
</dbReference>
<dbReference type="InterPro" id="IPR006553">
    <property type="entry name" value="Leu-rich_rpt_Cys-con_subtyp"/>
</dbReference>
<proteinExistence type="predicted"/>
<reference evidence="1 2" key="1">
    <citation type="journal article" date="2017" name="Mol. Plant">
        <title>The Genome of Medicinal Plant Macleaya cordata Provides New Insights into Benzylisoquinoline Alkaloids Metabolism.</title>
        <authorList>
            <person name="Liu X."/>
            <person name="Liu Y."/>
            <person name="Huang P."/>
            <person name="Ma Y."/>
            <person name="Qing Z."/>
            <person name="Tang Q."/>
            <person name="Cao H."/>
            <person name="Cheng P."/>
            <person name="Zheng Y."/>
            <person name="Yuan Z."/>
            <person name="Zhou Y."/>
            <person name="Liu J."/>
            <person name="Tang Z."/>
            <person name="Zhuo Y."/>
            <person name="Zhang Y."/>
            <person name="Yu L."/>
            <person name="Huang J."/>
            <person name="Yang P."/>
            <person name="Peng Q."/>
            <person name="Zhang J."/>
            <person name="Jiang W."/>
            <person name="Zhang Z."/>
            <person name="Lin K."/>
            <person name="Ro D.K."/>
            <person name="Chen X."/>
            <person name="Xiong X."/>
            <person name="Shang Y."/>
            <person name="Huang S."/>
            <person name="Zeng J."/>
        </authorList>
    </citation>
    <scope>NUCLEOTIDE SEQUENCE [LARGE SCALE GENOMIC DNA]</scope>
    <source>
        <strain evidence="2">cv. BLH2017</strain>
        <tissue evidence="1">Root</tissue>
    </source>
</reference>
<gene>
    <name evidence="1" type="ORF">BVC80_1673g20</name>
</gene>
<dbReference type="SUPFAM" id="SSF52047">
    <property type="entry name" value="RNI-like"/>
    <property type="match status" value="1"/>
</dbReference>
<protein>
    <submittedName>
        <fullName evidence="1">Leucine-rich repeat</fullName>
    </submittedName>
</protein>
<evidence type="ECO:0000313" key="2">
    <source>
        <dbReference type="Proteomes" id="UP000195402"/>
    </source>
</evidence>
<dbReference type="AlphaFoldDB" id="A0A200PPP9"/>
<organism evidence="1 2">
    <name type="scientific">Macleaya cordata</name>
    <name type="common">Five-seeded plume-poppy</name>
    <name type="synonym">Bocconia cordata</name>
    <dbReference type="NCBI Taxonomy" id="56857"/>
    <lineage>
        <taxon>Eukaryota</taxon>
        <taxon>Viridiplantae</taxon>
        <taxon>Streptophyta</taxon>
        <taxon>Embryophyta</taxon>
        <taxon>Tracheophyta</taxon>
        <taxon>Spermatophyta</taxon>
        <taxon>Magnoliopsida</taxon>
        <taxon>Ranunculales</taxon>
        <taxon>Papaveraceae</taxon>
        <taxon>Papaveroideae</taxon>
        <taxon>Macleaya</taxon>
    </lineage>
</organism>
<dbReference type="EMBL" id="MVGT01004351">
    <property type="protein sequence ID" value="OVA00182.1"/>
    <property type="molecule type" value="Genomic_DNA"/>
</dbReference>
<accession>A0A200PPP9</accession>
<dbReference type="InParanoid" id="A0A200PPP9"/>
<dbReference type="OrthoDB" id="2095648at2759"/>
<dbReference type="PANTHER" id="PTHR38926">
    <property type="entry name" value="F-BOX DOMAIN CONTAINING PROTEIN, EXPRESSED"/>
    <property type="match status" value="1"/>
</dbReference>
<dbReference type="STRING" id="56857.A0A200PPP9"/>
<keyword evidence="2" id="KW-1185">Reference proteome</keyword>
<dbReference type="SMART" id="SM00367">
    <property type="entry name" value="LRR_CC"/>
    <property type="match status" value="3"/>
</dbReference>
<dbReference type="InterPro" id="IPR032675">
    <property type="entry name" value="LRR_dom_sf"/>
</dbReference>
<dbReference type="Proteomes" id="UP000195402">
    <property type="component" value="Unassembled WGS sequence"/>
</dbReference>
<evidence type="ECO:0000313" key="1">
    <source>
        <dbReference type="EMBL" id="OVA00182.1"/>
    </source>
</evidence>
<name>A0A200PPP9_MACCD</name>